<keyword evidence="3" id="KW-1185">Reference proteome</keyword>
<dbReference type="EMBL" id="JBBPHU010000002">
    <property type="protein sequence ID" value="KAK7522051.1"/>
    <property type="molecule type" value="Genomic_DNA"/>
</dbReference>
<evidence type="ECO:0000313" key="3">
    <source>
        <dbReference type="Proteomes" id="UP001363622"/>
    </source>
</evidence>
<comment type="caution">
    <text evidence="2">The sequence shown here is derived from an EMBL/GenBank/DDBJ whole genome shotgun (WGS) entry which is preliminary data.</text>
</comment>
<organism evidence="2 3">
    <name type="scientific">Phyllosticta citriasiana</name>
    <dbReference type="NCBI Taxonomy" id="595635"/>
    <lineage>
        <taxon>Eukaryota</taxon>
        <taxon>Fungi</taxon>
        <taxon>Dikarya</taxon>
        <taxon>Ascomycota</taxon>
        <taxon>Pezizomycotina</taxon>
        <taxon>Dothideomycetes</taxon>
        <taxon>Dothideomycetes incertae sedis</taxon>
        <taxon>Botryosphaeriales</taxon>
        <taxon>Phyllostictaceae</taxon>
        <taxon>Phyllosticta</taxon>
    </lineage>
</organism>
<evidence type="ECO:0000313" key="2">
    <source>
        <dbReference type="EMBL" id="KAK7522051.1"/>
    </source>
</evidence>
<evidence type="ECO:0000256" key="1">
    <source>
        <dbReference type="SAM" id="MobiDB-lite"/>
    </source>
</evidence>
<name>A0ABR1KXT2_9PEZI</name>
<accession>A0ABR1KXT2</accession>
<feature type="region of interest" description="Disordered" evidence="1">
    <location>
        <begin position="111"/>
        <end position="145"/>
    </location>
</feature>
<dbReference type="Proteomes" id="UP001363622">
    <property type="component" value="Unassembled WGS sequence"/>
</dbReference>
<reference evidence="2 3" key="1">
    <citation type="submission" date="2024-04" db="EMBL/GenBank/DDBJ databases">
        <title>Phyllosticta paracitricarpa is synonymous to the EU quarantine fungus P. citricarpa based on phylogenomic analyses.</title>
        <authorList>
            <consortium name="Lawrence Berkeley National Laboratory"/>
            <person name="Van Ingen-Buijs V.A."/>
            <person name="Van Westerhoven A.C."/>
            <person name="Haridas S."/>
            <person name="Skiadas P."/>
            <person name="Martin F."/>
            <person name="Groenewald J.Z."/>
            <person name="Crous P.W."/>
            <person name="Seidl M.F."/>
        </authorList>
    </citation>
    <scope>NUCLEOTIDE SEQUENCE [LARGE SCALE GENOMIC DNA]</scope>
    <source>
        <strain evidence="2 3">CBS 123371</strain>
    </source>
</reference>
<feature type="compositionally biased region" description="Low complexity" evidence="1">
    <location>
        <begin position="131"/>
        <end position="145"/>
    </location>
</feature>
<protein>
    <submittedName>
        <fullName evidence="2">Uncharacterized protein</fullName>
    </submittedName>
</protein>
<gene>
    <name evidence="2" type="ORF">IWZ03DRAFT_108205</name>
</gene>
<sequence>MYLPTNLPTYLPTLLPTLLLTLSVPKTRPLLHHRRPPSVRHSRLSPVSVCLPLTPKTLPPSLGLSLLHLSCPLLLSNPRHYRPQDPRPSTFRHRPPSAVAVVWTAALHSSPSSSPLGSRIPHQLPTEPSCTTTTTTTTAAAAAAA</sequence>
<proteinExistence type="predicted"/>